<evidence type="ECO:0000256" key="2">
    <source>
        <dbReference type="ARBA" id="ARBA00007261"/>
    </source>
</evidence>
<evidence type="ECO:0000256" key="1">
    <source>
        <dbReference type="ARBA" id="ARBA00001947"/>
    </source>
</evidence>
<keyword evidence="3" id="KW-0645">Protease</keyword>
<dbReference type="InterPro" id="IPR007863">
    <property type="entry name" value="Peptidase_M16_C"/>
</dbReference>
<accession>A0ABM8IDZ2</accession>
<feature type="domain" description="Peptidase M16 N-terminal" evidence="10">
    <location>
        <begin position="50"/>
        <end position="188"/>
    </location>
</feature>
<keyword evidence="7" id="KW-0482">Metalloprotease</keyword>
<dbReference type="RefSeq" id="WP_353329905.1">
    <property type="nucleotide sequence ID" value="NZ_AP028055.1"/>
</dbReference>
<keyword evidence="5" id="KW-0378">Hydrolase</keyword>
<evidence type="ECO:0000256" key="9">
    <source>
        <dbReference type="SAM" id="SignalP"/>
    </source>
</evidence>
<evidence type="ECO:0000256" key="6">
    <source>
        <dbReference type="ARBA" id="ARBA00022833"/>
    </source>
</evidence>
<feature type="signal peptide" evidence="9">
    <location>
        <begin position="1"/>
        <end position="22"/>
    </location>
</feature>
<evidence type="ECO:0000256" key="5">
    <source>
        <dbReference type="ARBA" id="ARBA00022801"/>
    </source>
</evidence>
<dbReference type="Proteomes" id="UP001496674">
    <property type="component" value="Chromosome"/>
</dbReference>
<comment type="cofactor">
    <cofactor evidence="1">
        <name>Zn(2+)</name>
        <dbReference type="ChEBI" id="CHEBI:29105"/>
    </cofactor>
</comment>
<dbReference type="InterPro" id="IPR001431">
    <property type="entry name" value="Pept_M16_Zn_BS"/>
</dbReference>
<dbReference type="PANTHER" id="PTHR43690:SF34">
    <property type="entry name" value="ZINC PROTEASE PQQL-LIKE"/>
    <property type="match status" value="1"/>
</dbReference>
<dbReference type="Gene3D" id="3.30.830.10">
    <property type="entry name" value="Metalloenzyme, LuxS/M16 peptidase-like"/>
    <property type="match status" value="4"/>
</dbReference>
<protein>
    <submittedName>
        <fullName evidence="12">Peptidase M16</fullName>
    </submittedName>
</protein>
<dbReference type="Pfam" id="PF00675">
    <property type="entry name" value="Peptidase_M16"/>
    <property type="match status" value="1"/>
</dbReference>
<dbReference type="InterPro" id="IPR050626">
    <property type="entry name" value="Peptidase_M16"/>
</dbReference>
<proteinExistence type="inferred from homology"/>
<evidence type="ECO:0000256" key="3">
    <source>
        <dbReference type="ARBA" id="ARBA00022670"/>
    </source>
</evidence>
<feature type="chain" id="PRO_5045902628" evidence="9">
    <location>
        <begin position="23"/>
        <end position="943"/>
    </location>
</feature>
<reference evidence="12 13" key="1">
    <citation type="submission" date="2023-04" db="EMBL/GenBank/DDBJ databases">
        <title>Draft genome sequence of acteroides sedimenti strain YN3PY1.</title>
        <authorList>
            <person name="Yoshida N."/>
        </authorList>
    </citation>
    <scope>NUCLEOTIDE SEQUENCE [LARGE SCALE GENOMIC DNA]</scope>
    <source>
        <strain evidence="12 13">YN3PY1</strain>
    </source>
</reference>
<dbReference type="EMBL" id="AP028055">
    <property type="protein sequence ID" value="BEG99392.1"/>
    <property type="molecule type" value="Genomic_DNA"/>
</dbReference>
<evidence type="ECO:0000313" key="13">
    <source>
        <dbReference type="Proteomes" id="UP001496674"/>
    </source>
</evidence>
<name>A0ABM8IDZ2_9BACE</name>
<keyword evidence="9" id="KW-0732">Signal</keyword>
<keyword evidence="6" id="KW-0862">Zinc</keyword>
<evidence type="ECO:0000259" key="11">
    <source>
        <dbReference type="Pfam" id="PF05193"/>
    </source>
</evidence>
<evidence type="ECO:0000256" key="8">
    <source>
        <dbReference type="RuleBase" id="RU004447"/>
    </source>
</evidence>
<gene>
    <name evidence="12" type="ORF">BSYN_16570</name>
</gene>
<comment type="similarity">
    <text evidence="2 8">Belongs to the peptidase M16 family.</text>
</comment>
<evidence type="ECO:0000313" key="12">
    <source>
        <dbReference type="EMBL" id="BEG99392.1"/>
    </source>
</evidence>
<dbReference type="PANTHER" id="PTHR43690">
    <property type="entry name" value="NARDILYSIN"/>
    <property type="match status" value="1"/>
</dbReference>
<dbReference type="InterPro" id="IPR011249">
    <property type="entry name" value="Metalloenz_LuxS/M16"/>
</dbReference>
<feature type="domain" description="Peptidase M16 C-terminal" evidence="11">
    <location>
        <begin position="212"/>
        <end position="397"/>
    </location>
</feature>
<dbReference type="PROSITE" id="PS00143">
    <property type="entry name" value="INSULINASE"/>
    <property type="match status" value="1"/>
</dbReference>
<feature type="domain" description="Peptidase M16 C-terminal" evidence="11">
    <location>
        <begin position="695"/>
        <end position="873"/>
    </location>
</feature>
<keyword evidence="4" id="KW-0479">Metal-binding</keyword>
<organism evidence="12 13">
    <name type="scientific">Bacteroides sedimenti</name>
    <dbReference type="NCBI Taxonomy" id="2136147"/>
    <lineage>
        <taxon>Bacteria</taxon>
        <taxon>Pseudomonadati</taxon>
        <taxon>Bacteroidota</taxon>
        <taxon>Bacteroidia</taxon>
        <taxon>Bacteroidales</taxon>
        <taxon>Bacteroidaceae</taxon>
        <taxon>Bacteroides</taxon>
    </lineage>
</organism>
<keyword evidence="13" id="KW-1185">Reference proteome</keyword>
<dbReference type="InterPro" id="IPR011765">
    <property type="entry name" value="Pept_M16_N"/>
</dbReference>
<evidence type="ECO:0000259" key="10">
    <source>
        <dbReference type="Pfam" id="PF00675"/>
    </source>
</evidence>
<evidence type="ECO:0000256" key="7">
    <source>
        <dbReference type="ARBA" id="ARBA00023049"/>
    </source>
</evidence>
<evidence type="ECO:0000256" key="4">
    <source>
        <dbReference type="ARBA" id="ARBA00022723"/>
    </source>
</evidence>
<dbReference type="Pfam" id="PF05193">
    <property type="entry name" value="Peptidase_M16_C"/>
    <property type="match status" value="2"/>
</dbReference>
<dbReference type="SUPFAM" id="SSF63411">
    <property type="entry name" value="LuxS/MPP-like metallohydrolase"/>
    <property type="match status" value="4"/>
</dbReference>
<sequence length="943" mass="107136">MKHLFKSLFAAALLFCAGMTFAQQQMPSIPVDKNVRVGKLENGLTYYIRKNTTTEKRADFFIAQKVGSILEEPQQRGLAHFLEHMAFNGTKNFPGTEKGLGVKEWCETVGIKFGTNLNAYTSMEETVYNISNAPVTRDGIIDSCLLILHDWSNDLLLTDKEIDKERGVIHEEWRSRSSSWLRLMEKALPVMFAGSKYSDCLPIGTMEVIDNFKYKSLRDYYEKWYRPDLQAIIVVGDVDVDAIEAKIKRLFADVPKPVNPAKRIYYPVENNKEPIVVIGKDKEQTNIEVTVFNKHEAFPDSLKNSIAYMALLYAKNMIGSMLNTRLEELKQSATPPFIEAYTYDGNFSIAKTKDAFTGVTDCKEDGVETALSTLLREIERAGRFGFTESEYARAKAEFLTEMESEYNERNKKKNNEYIRQYVSNFTENEPIPSIEDEYSLMNQIAPNMPLSAINDLMKSYLSDSNQVVTLFGPDKEGLVYPSKEQIINILKNVKKEELTAYVDKVSNEPLIPVMPKPGKIVSTKENTIYGTTTLKLSNGVKVVVKKTDFKADEINMKGFSLGGNSLMPDSEIINISTMNDVIHLGGLGNFSELNLQKALAGKKASASSYVSTNVEGIKGSCTPKDLETMLQLTYLSFTAPRMDADAFASYKTRTKATLLNQEANPMTAFSDSVTYALYGKHPRAIRLKTDMIDQIDYQKIIALYKERFKDASDFTFMFVGNIDLNKAKPLFEQYLGSLPSINRKETFKDTKMDIRKGQYTNVFPKKQETPKATVFALYNGKCKYTAENDIKMSILSQIMSIVYTEKVREEEGGTYGVSVYGNLKKYPKEEFTLEIFFNTDPAKKDKLTKIIFNEIDNISQNGPSEVNLAKVKEYMLKKYKENLKENTYWLNNLDEYFYTGVDIYTNYEAMVNKITAKDLQMFAKELFGQKNQIEVTMTSPDTK</sequence>